<reference evidence="10 11" key="1">
    <citation type="submission" date="2019-03" db="EMBL/GenBank/DDBJ databases">
        <authorList>
            <person name="He R.-H."/>
        </authorList>
    </citation>
    <scope>NUCLEOTIDE SEQUENCE [LARGE SCALE GENOMIC DNA]</scope>
    <source>
        <strain evidence="11">SH 714</strain>
    </source>
</reference>
<protein>
    <recommendedName>
        <fullName evidence="9">Pantothenate synthetase</fullName>
        <shortName evidence="9">PS</shortName>
        <ecNumber evidence="9">6.3.2.1</ecNumber>
    </recommendedName>
    <alternativeName>
        <fullName evidence="9">Pantoate--beta-alanine ligase</fullName>
    </alternativeName>
    <alternativeName>
        <fullName evidence="9">Pantoate-activating enzyme</fullName>
    </alternativeName>
</protein>
<dbReference type="CDD" id="cd00560">
    <property type="entry name" value="PanC"/>
    <property type="match status" value="1"/>
</dbReference>
<proteinExistence type="inferred from homology"/>
<dbReference type="InterPro" id="IPR042176">
    <property type="entry name" value="Pantoate_ligase_C"/>
</dbReference>
<dbReference type="GO" id="GO:0005524">
    <property type="term" value="F:ATP binding"/>
    <property type="evidence" value="ECO:0007669"/>
    <property type="project" value="UniProtKB-KW"/>
</dbReference>
<comment type="pathway">
    <text evidence="1 9">Cofactor biosynthesis; (R)-pantothenate biosynthesis; (R)-pantothenate from (R)-pantoate and beta-alanine: step 1/1.</text>
</comment>
<dbReference type="Pfam" id="PF02569">
    <property type="entry name" value="Pantoate_ligase"/>
    <property type="match status" value="1"/>
</dbReference>
<feature type="binding site" evidence="9">
    <location>
        <position position="61"/>
    </location>
    <ligand>
        <name>(R)-pantoate</name>
        <dbReference type="ChEBI" id="CHEBI:15980"/>
    </ligand>
</feature>
<name>A0A4Y8IR03_9BACI</name>
<evidence type="ECO:0000256" key="3">
    <source>
        <dbReference type="ARBA" id="ARBA00022490"/>
    </source>
</evidence>
<evidence type="ECO:0000256" key="8">
    <source>
        <dbReference type="ARBA" id="ARBA00048258"/>
    </source>
</evidence>
<dbReference type="UniPathway" id="UPA00028">
    <property type="reaction ID" value="UER00005"/>
</dbReference>
<dbReference type="Gene3D" id="3.30.1300.10">
    <property type="entry name" value="Pantoate-beta-alanine ligase, C-terminal domain"/>
    <property type="match status" value="1"/>
</dbReference>
<comment type="function">
    <text evidence="9">Catalyzes the condensation of pantoate with beta-alanine in an ATP-dependent reaction via a pantoyl-adenylate intermediate.</text>
</comment>
<keyword evidence="7 9" id="KW-0067">ATP-binding</keyword>
<dbReference type="GO" id="GO:0005829">
    <property type="term" value="C:cytosol"/>
    <property type="evidence" value="ECO:0007669"/>
    <property type="project" value="TreeGrafter"/>
</dbReference>
<comment type="similarity">
    <text evidence="2 9">Belongs to the pantothenate synthetase family.</text>
</comment>
<feature type="binding site" evidence="9">
    <location>
        <position position="153"/>
    </location>
    <ligand>
        <name>(R)-pantoate</name>
        <dbReference type="ChEBI" id="CHEBI:15980"/>
    </ligand>
</feature>
<dbReference type="FunFam" id="3.40.50.620:FF:000013">
    <property type="entry name" value="Pantothenate synthetase"/>
    <property type="match status" value="1"/>
</dbReference>
<keyword evidence="3 9" id="KW-0963">Cytoplasm</keyword>
<feature type="binding site" evidence="9">
    <location>
        <begin position="30"/>
        <end position="37"/>
    </location>
    <ligand>
        <name>ATP</name>
        <dbReference type="ChEBI" id="CHEBI:30616"/>
    </ligand>
</feature>
<comment type="catalytic activity">
    <reaction evidence="8 9">
        <text>(R)-pantoate + beta-alanine + ATP = (R)-pantothenate + AMP + diphosphate + H(+)</text>
        <dbReference type="Rhea" id="RHEA:10912"/>
        <dbReference type="ChEBI" id="CHEBI:15378"/>
        <dbReference type="ChEBI" id="CHEBI:15980"/>
        <dbReference type="ChEBI" id="CHEBI:29032"/>
        <dbReference type="ChEBI" id="CHEBI:30616"/>
        <dbReference type="ChEBI" id="CHEBI:33019"/>
        <dbReference type="ChEBI" id="CHEBI:57966"/>
        <dbReference type="ChEBI" id="CHEBI:456215"/>
        <dbReference type="EC" id="6.3.2.1"/>
    </reaction>
</comment>
<feature type="binding site" evidence="9">
    <location>
        <begin position="184"/>
        <end position="187"/>
    </location>
    <ligand>
        <name>ATP</name>
        <dbReference type="ChEBI" id="CHEBI:30616"/>
    </ligand>
</feature>
<dbReference type="HAMAP" id="MF_00158">
    <property type="entry name" value="PanC"/>
    <property type="match status" value="1"/>
</dbReference>
<dbReference type="Gene3D" id="3.40.50.620">
    <property type="entry name" value="HUPs"/>
    <property type="match status" value="1"/>
</dbReference>
<evidence type="ECO:0000256" key="4">
    <source>
        <dbReference type="ARBA" id="ARBA00022598"/>
    </source>
</evidence>
<comment type="subunit">
    <text evidence="9">Homodimer.</text>
</comment>
<dbReference type="SUPFAM" id="SSF52374">
    <property type="entry name" value="Nucleotidylyl transferase"/>
    <property type="match status" value="1"/>
</dbReference>
<evidence type="ECO:0000256" key="6">
    <source>
        <dbReference type="ARBA" id="ARBA00022741"/>
    </source>
</evidence>
<feature type="binding site" evidence="9">
    <location>
        <position position="61"/>
    </location>
    <ligand>
        <name>beta-alanine</name>
        <dbReference type="ChEBI" id="CHEBI:57966"/>
    </ligand>
</feature>
<dbReference type="NCBIfam" id="TIGR00018">
    <property type="entry name" value="panC"/>
    <property type="match status" value="1"/>
</dbReference>
<feature type="active site" description="Proton donor" evidence="9">
    <location>
        <position position="37"/>
    </location>
</feature>
<dbReference type="GO" id="GO:0015940">
    <property type="term" value="P:pantothenate biosynthetic process"/>
    <property type="evidence" value="ECO:0007669"/>
    <property type="project" value="UniProtKB-UniRule"/>
</dbReference>
<accession>A0A4Y8IR03</accession>
<keyword evidence="4 9" id="KW-0436">Ligase</keyword>
<dbReference type="PANTHER" id="PTHR21299:SF1">
    <property type="entry name" value="PANTOATE--BETA-ALANINE LIGASE"/>
    <property type="match status" value="1"/>
</dbReference>
<evidence type="ECO:0000313" key="11">
    <source>
        <dbReference type="Proteomes" id="UP000297975"/>
    </source>
</evidence>
<evidence type="ECO:0000256" key="7">
    <source>
        <dbReference type="ARBA" id="ARBA00022840"/>
    </source>
</evidence>
<dbReference type="InterPro" id="IPR003721">
    <property type="entry name" value="Pantoate_ligase"/>
</dbReference>
<comment type="miscellaneous">
    <text evidence="9">The reaction proceeds by a bi uni uni bi ping pong mechanism.</text>
</comment>
<dbReference type="RefSeq" id="WP_134339044.1">
    <property type="nucleotide sequence ID" value="NZ_SOPW01000003.1"/>
</dbReference>
<dbReference type="GO" id="GO:0004592">
    <property type="term" value="F:pantoate-beta-alanine ligase activity"/>
    <property type="evidence" value="ECO:0007669"/>
    <property type="project" value="UniProtKB-UniRule"/>
</dbReference>
<dbReference type="AlphaFoldDB" id="A0A4Y8IR03"/>
<feature type="binding site" evidence="9">
    <location>
        <position position="176"/>
    </location>
    <ligand>
        <name>ATP</name>
        <dbReference type="ChEBI" id="CHEBI:30616"/>
    </ligand>
</feature>
<gene>
    <name evidence="9" type="primary">panC</name>
    <name evidence="10" type="ORF">E3U55_04010</name>
</gene>
<evidence type="ECO:0000256" key="5">
    <source>
        <dbReference type="ARBA" id="ARBA00022655"/>
    </source>
</evidence>
<organism evidence="10 11">
    <name type="scientific">Filobacillus milosensis</name>
    <dbReference type="NCBI Taxonomy" id="94137"/>
    <lineage>
        <taxon>Bacteria</taxon>
        <taxon>Bacillati</taxon>
        <taxon>Bacillota</taxon>
        <taxon>Bacilli</taxon>
        <taxon>Bacillales</taxon>
        <taxon>Bacillaceae</taxon>
        <taxon>Filobacillus</taxon>
    </lineage>
</organism>
<sequence>MKIIKTIEEMHKLKNELQMKNQSLGFVPTMGYLHDGHRKLIKEAKSLNEKVIVSIFVNPLQFNQSSDFDNYPSDVERDENILKDDGVDFLFYPSADEMYPGPLAIQMNVVRRTDSLCGVSRPGHFEGVVTVLTKLFNIIQPNDVYFGVKDAQQVAVVDALIEDFNFDINLYPVPTVRETDGLAMSSRNVNLEPKEREEAKYIYQALLYGQQYIQSHKWTRTDVIHEVKEFLNANITGDIDYIDCLSFPELNDEISENHDIIIAVAVYYKKARLIDNIILNHQGRIKFGSE</sequence>
<dbReference type="InterPro" id="IPR004821">
    <property type="entry name" value="Cyt_trans-like"/>
</dbReference>
<evidence type="ECO:0000313" key="10">
    <source>
        <dbReference type="EMBL" id="TFB23986.1"/>
    </source>
</evidence>
<dbReference type="OrthoDB" id="9773087at2"/>
<comment type="caution">
    <text evidence="10">The sequence shown here is derived from an EMBL/GenBank/DDBJ whole genome shotgun (WGS) entry which is preliminary data.</text>
</comment>
<comment type="subcellular location">
    <subcellularLocation>
        <location evidence="9">Cytoplasm</location>
    </subcellularLocation>
</comment>
<dbReference type="PANTHER" id="PTHR21299">
    <property type="entry name" value="CYTIDYLATE KINASE/PANTOATE-BETA-ALANINE LIGASE"/>
    <property type="match status" value="1"/>
</dbReference>
<evidence type="ECO:0000256" key="1">
    <source>
        <dbReference type="ARBA" id="ARBA00004990"/>
    </source>
</evidence>
<dbReference type="EC" id="6.3.2.1" evidence="9"/>
<evidence type="ECO:0000256" key="2">
    <source>
        <dbReference type="ARBA" id="ARBA00009256"/>
    </source>
</evidence>
<dbReference type="NCBIfam" id="TIGR00125">
    <property type="entry name" value="cyt_tran_rel"/>
    <property type="match status" value="1"/>
</dbReference>
<feature type="binding site" evidence="9">
    <location>
        <begin position="147"/>
        <end position="150"/>
    </location>
    <ligand>
        <name>ATP</name>
        <dbReference type="ChEBI" id="CHEBI:30616"/>
    </ligand>
</feature>
<keyword evidence="5 9" id="KW-0566">Pantothenate biosynthesis</keyword>
<keyword evidence="11" id="KW-1185">Reference proteome</keyword>
<dbReference type="EMBL" id="SOPW01000003">
    <property type="protein sequence ID" value="TFB23986.1"/>
    <property type="molecule type" value="Genomic_DNA"/>
</dbReference>
<evidence type="ECO:0000256" key="9">
    <source>
        <dbReference type="HAMAP-Rule" id="MF_00158"/>
    </source>
</evidence>
<dbReference type="InterPro" id="IPR014729">
    <property type="entry name" value="Rossmann-like_a/b/a_fold"/>
</dbReference>
<dbReference type="Proteomes" id="UP000297975">
    <property type="component" value="Unassembled WGS sequence"/>
</dbReference>
<keyword evidence="6 9" id="KW-0547">Nucleotide-binding</keyword>